<dbReference type="PANTHER" id="PTHR46410">
    <property type="entry name" value="AT-RICH INTERACTIVE DOMAIN-CONTAINING PROTEIN 2"/>
    <property type="match status" value="1"/>
</dbReference>
<accession>A0AAV6XSP3</accession>
<gene>
    <name evidence="2" type="ORF">BUALT_Bualt05G0053000</name>
</gene>
<keyword evidence="3" id="KW-1185">Reference proteome</keyword>
<dbReference type="Proteomes" id="UP000826271">
    <property type="component" value="Unassembled WGS sequence"/>
</dbReference>
<evidence type="ECO:0000313" key="2">
    <source>
        <dbReference type="EMBL" id="KAG8382210.1"/>
    </source>
</evidence>
<dbReference type="InterPro" id="IPR036431">
    <property type="entry name" value="ARID_dom_sf"/>
</dbReference>
<dbReference type="Gene3D" id="1.10.150.60">
    <property type="entry name" value="ARID DNA-binding domain"/>
    <property type="match status" value="1"/>
</dbReference>
<dbReference type="EMBL" id="WHWC01000005">
    <property type="protein sequence ID" value="KAG8382210.1"/>
    <property type="molecule type" value="Genomic_DNA"/>
</dbReference>
<dbReference type="PANTHER" id="PTHR46410:SF20">
    <property type="entry name" value="AT-RICH INTERACTIVE DOMAIN-CONTAINING PROTEIN 2-LIKE ISOFORM X1"/>
    <property type="match status" value="1"/>
</dbReference>
<feature type="domain" description="ARID" evidence="1">
    <location>
        <begin position="39"/>
        <end position="132"/>
    </location>
</feature>
<dbReference type="GO" id="GO:0003677">
    <property type="term" value="F:DNA binding"/>
    <property type="evidence" value="ECO:0007669"/>
    <property type="project" value="InterPro"/>
</dbReference>
<proteinExistence type="predicted"/>
<dbReference type="CDD" id="cd16100">
    <property type="entry name" value="ARID"/>
    <property type="match status" value="1"/>
</dbReference>
<dbReference type="SMART" id="SM00501">
    <property type="entry name" value="BRIGHT"/>
    <property type="match status" value="1"/>
</dbReference>
<protein>
    <recommendedName>
        <fullName evidence="1">ARID domain-containing protein</fullName>
    </recommendedName>
</protein>
<comment type="caution">
    <text evidence="2">The sequence shown here is derived from an EMBL/GenBank/DDBJ whole genome shotgun (WGS) entry which is preliminary data.</text>
</comment>
<dbReference type="SMART" id="SM01014">
    <property type="entry name" value="ARID"/>
    <property type="match status" value="1"/>
</dbReference>
<dbReference type="PROSITE" id="PS51011">
    <property type="entry name" value="ARID"/>
    <property type="match status" value="1"/>
</dbReference>
<organism evidence="2 3">
    <name type="scientific">Buddleja alternifolia</name>
    <dbReference type="NCBI Taxonomy" id="168488"/>
    <lineage>
        <taxon>Eukaryota</taxon>
        <taxon>Viridiplantae</taxon>
        <taxon>Streptophyta</taxon>
        <taxon>Embryophyta</taxon>
        <taxon>Tracheophyta</taxon>
        <taxon>Spermatophyta</taxon>
        <taxon>Magnoliopsida</taxon>
        <taxon>eudicotyledons</taxon>
        <taxon>Gunneridae</taxon>
        <taxon>Pentapetalae</taxon>
        <taxon>asterids</taxon>
        <taxon>lamiids</taxon>
        <taxon>Lamiales</taxon>
        <taxon>Scrophulariaceae</taxon>
        <taxon>Buddlejeae</taxon>
        <taxon>Buddleja</taxon>
    </lineage>
</organism>
<evidence type="ECO:0000259" key="1">
    <source>
        <dbReference type="PROSITE" id="PS51011"/>
    </source>
</evidence>
<dbReference type="Pfam" id="PF01388">
    <property type="entry name" value="ARID"/>
    <property type="match status" value="1"/>
</dbReference>
<dbReference type="AlphaFoldDB" id="A0AAV6XSP3"/>
<dbReference type="SUPFAM" id="SSF46774">
    <property type="entry name" value="ARID-like"/>
    <property type="match status" value="1"/>
</dbReference>
<name>A0AAV6XSP3_9LAMI</name>
<dbReference type="InterPro" id="IPR001606">
    <property type="entry name" value="ARID_dom"/>
</dbReference>
<evidence type="ECO:0000313" key="3">
    <source>
        <dbReference type="Proteomes" id="UP000826271"/>
    </source>
</evidence>
<sequence>MEEWTSVRDDDDGNGDRRFGFAFDLEFRLEECRFDSSRERLRSLFDQVLVDFLRGKSVSKCIRPIPALCGDGRPVDLFKLFWVVRKIGGYGVVSRNYLWGFVLEECGLDLCVIPSVKLIYMKYLDEFDQWLQRVSFEDRQNGVIEKLDLLSRELETRFRGLMEIDEDEKIICELDEDDGRYCINDDFAASAKRVVEKAMNEANGIFGRKKIDDDSGNEERDNVMASARKLIEKVINKVHNCEKTIASDNDGNGERRYVQDDNNVFISAKKVVEKAITNAHYISAENITNNEEIFSAQKGIDIMNRVDSRKRKRESESFEVMLKWLSYAAKHSDDPSTGLIPECSKWSEYGNDEFWVQAILVREALMIRKYANTNAGENLLKDQQKKPRMHPSMYREDALDHQSIEKLRCSKRIAIPSPTKSHFCPCCNSSQNKNTIRQEAEIVNNSPKSPLKQVVTDVEQPHTNSKGHNNLSDMPVERQVCVGPLFQAQVPEWTGVPSESDPKWLGMRMWPLEDCEQNSTVRSDPTGKGRQQPCNCPFRDSVECVRFHIAEKRLKLKRQLGSLFYKWRFDRMGEEVSLSWTEEEENKFKDMMSSYAALSNKFRNNAAKYLPSKTRTKLVSYYFDVFVVQRRSYQNRVTPKDVDSDDDEKECGSIGDSFGYKALCIPDSRLISCTLNKESNEVV</sequence>
<reference evidence="2" key="1">
    <citation type="submission" date="2019-10" db="EMBL/GenBank/DDBJ databases">
        <authorList>
            <person name="Zhang R."/>
            <person name="Pan Y."/>
            <person name="Wang J."/>
            <person name="Ma R."/>
            <person name="Yu S."/>
        </authorList>
    </citation>
    <scope>NUCLEOTIDE SEQUENCE</scope>
    <source>
        <strain evidence="2">LA-IB0</strain>
        <tissue evidence="2">Leaf</tissue>
    </source>
</reference>